<dbReference type="GO" id="GO:0001771">
    <property type="term" value="P:immunological synapse formation"/>
    <property type="evidence" value="ECO:0007669"/>
    <property type="project" value="TreeGrafter"/>
</dbReference>
<dbReference type="InterPro" id="IPR000008">
    <property type="entry name" value="C2_dom"/>
</dbReference>
<evidence type="ECO:0000259" key="5">
    <source>
        <dbReference type="PROSITE" id="PS51412"/>
    </source>
</evidence>
<evidence type="ECO:0000259" key="4">
    <source>
        <dbReference type="PROSITE" id="PS50004"/>
    </source>
</evidence>
<dbReference type="InterPro" id="IPR035892">
    <property type="entry name" value="C2_domain_sf"/>
</dbReference>
<dbReference type="PANTHER" id="PTHR46096:SF3">
    <property type="entry name" value="PERFORIN-1"/>
    <property type="match status" value="1"/>
</dbReference>
<dbReference type="GO" id="GO:0022829">
    <property type="term" value="F:wide pore channel activity"/>
    <property type="evidence" value="ECO:0007669"/>
    <property type="project" value="TreeGrafter"/>
</dbReference>
<dbReference type="Pfam" id="PF01823">
    <property type="entry name" value="MACPF"/>
    <property type="match status" value="1"/>
</dbReference>
<dbReference type="SUPFAM" id="SSF49562">
    <property type="entry name" value="C2 domain (Calcium/lipid-binding domain, CaLB)"/>
    <property type="match status" value="1"/>
</dbReference>
<proteinExistence type="predicted"/>
<dbReference type="GO" id="GO:0001913">
    <property type="term" value="P:T cell mediated cytotoxicity"/>
    <property type="evidence" value="ECO:0007669"/>
    <property type="project" value="TreeGrafter"/>
</dbReference>
<dbReference type="GO" id="GO:0016020">
    <property type="term" value="C:membrane"/>
    <property type="evidence" value="ECO:0007669"/>
    <property type="project" value="TreeGrafter"/>
</dbReference>
<evidence type="ECO:0008006" key="8">
    <source>
        <dbReference type="Google" id="ProtNLM"/>
    </source>
</evidence>
<dbReference type="PANTHER" id="PTHR46096">
    <property type="entry name" value="PERFORIN-1"/>
    <property type="match status" value="1"/>
</dbReference>
<keyword evidence="1 3" id="KW-0732">Signal</keyword>
<organism evidence="6 7">
    <name type="scientific">Neogobius melanostomus</name>
    <name type="common">round goby</name>
    <dbReference type="NCBI Taxonomy" id="47308"/>
    <lineage>
        <taxon>Eukaryota</taxon>
        <taxon>Metazoa</taxon>
        <taxon>Chordata</taxon>
        <taxon>Craniata</taxon>
        <taxon>Vertebrata</taxon>
        <taxon>Euteleostomi</taxon>
        <taxon>Actinopterygii</taxon>
        <taxon>Neopterygii</taxon>
        <taxon>Teleostei</taxon>
        <taxon>Neoteleostei</taxon>
        <taxon>Acanthomorphata</taxon>
        <taxon>Gobiaria</taxon>
        <taxon>Gobiiformes</taxon>
        <taxon>Gobioidei</taxon>
        <taxon>Gobiidae</taxon>
        <taxon>Benthophilinae</taxon>
        <taxon>Neogobiini</taxon>
        <taxon>Neogobius</taxon>
    </lineage>
</organism>
<dbReference type="Ensembl" id="ENSNMLT00000043651.1">
    <property type="protein sequence ID" value="ENSNMLP00000039233.1"/>
    <property type="gene ID" value="ENSNMLG00000024087.1"/>
</dbReference>
<feature type="domain" description="MACPF" evidence="5">
    <location>
        <begin position="40"/>
        <end position="384"/>
    </location>
</feature>
<feature type="chain" id="PRO_5034599813" description="Perforin 1.9" evidence="3">
    <location>
        <begin position="33"/>
        <end position="593"/>
    </location>
</feature>
<dbReference type="GO" id="GO:0005509">
    <property type="term" value="F:calcium ion binding"/>
    <property type="evidence" value="ECO:0007669"/>
    <property type="project" value="InterPro"/>
</dbReference>
<reference evidence="6" key="1">
    <citation type="submission" date="2025-08" db="UniProtKB">
        <authorList>
            <consortium name="Ensembl"/>
        </authorList>
    </citation>
    <scope>IDENTIFICATION</scope>
</reference>
<feature type="region of interest" description="Disordered" evidence="2">
    <location>
        <begin position="292"/>
        <end position="326"/>
    </location>
</feature>
<dbReference type="PROSITE" id="PS51412">
    <property type="entry name" value="MACPF_2"/>
    <property type="match status" value="1"/>
</dbReference>
<sequence>RCIMQTATNNNIRFSSLHLLFSTCLLIKDSLYFPTCCEEGKPKECQEAEFVPGSNLAGEGFDITTMERKGAYVIDMNQWQREGNNFCTLCINPFLDNKKQKVPLVVEDWRAKQSCSTKVNSQLHKSSESLLKSVRASIKNNWKTNLNLSVADRGGSLMLAGTDSKIAKYSMDKTKSDKYSFSSQSVSCEYYRYRTSSTPKLHGDFQNAINGLPKVYDAQTKQRFYRLIDNFGTHYITKVTLGGSVQSVTSIRECESCLQGLSVQEVQMCLEMEASASIKASVSTVAKHCQRDTRQTNDTRTFSDKYSDRYEEHQRGHTEEPDLMFSSKKDPSAYKEWLKSLPQHPDIISYSLDSLHELLPPNSPPYNQLRTAISHYILERGLWKNCSAPCPAGVKTDPRDPCVCQCHNDAAVNQDCCPTQRGLARVTITVQRASGLWGDRNTLTDGYVKVFVNKKQVRRTPVIMNNNEPRWADVTDLGKVDLSTGHRVRFEVWDLDNRWNDDLLGECERDLTSGVRQDVCSLEYGRMFFKLQVECAPSLGGDLCTDYIATPMSQTLRGWFRSRYAHPVPKAMLQEWGVIPNSQRNKSFTNGAI</sequence>
<feature type="signal peptide" evidence="3">
    <location>
        <begin position="1"/>
        <end position="32"/>
    </location>
</feature>
<reference evidence="6" key="2">
    <citation type="submission" date="2025-09" db="UniProtKB">
        <authorList>
            <consortium name="Ensembl"/>
        </authorList>
    </citation>
    <scope>IDENTIFICATION</scope>
</reference>
<dbReference type="SMART" id="SM00457">
    <property type="entry name" value="MACPF"/>
    <property type="match status" value="1"/>
</dbReference>
<dbReference type="GO" id="GO:0140911">
    <property type="term" value="F:pore-forming activity"/>
    <property type="evidence" value="ECO:0007669"/>
    <property type="project" value="InterPro"/>
</dbReference>
<dbReference type="SMART" id="SM00239">
    <property type="entry name" value="C2"/>
    <property type="match status" value="1"/>
</dbReference>
<accession>A0A8C6UP82</accession>
<dbReference type="Gene3D" id="2.60.40.150">
    <property type="entry name" value="C2 domain"/>
    <property type="match status" value="1"/>
</dbReference>
<feature type="domain" description="C2" evidence="4">
    <location>
        <begin position="406"/>
        <end position="524"/>
    </location>
</feature>
<dbReference type="InterPro" id="IPR052784">
    <property type="entry name" value="Perforin-1_pore-forming"/>
</dbReference>
<dbReference type="PROSITE" id="PS50004">
    <property type="entry name" value="C2"/>
    <property type="match status" value="1"/>
</dbReference>
<evidence type="ECO:0000313" key="7">
    <source>
        <dbReference type="Proteomes" id="UP000694523"/>
    </source>
</evidence>
<keyword evidence="7" id="KW-1185">Reference proteome</keyword>
<name>A0A8C6UP82_9GOBI</name>
<dbReference type="CDD" id="cd04032">
    <property type="entry name" value="C2_Perforin"/>
    <property type="match status" value="1"/>
</dbReference>
<dbReference type="Pfam" id="PF00168">
    <property type="entry name" value="C2"/>
    <property type="match status" value="1"/>
</dbReference>
<evidence type="ECO:0000256" key="1">
    <source>
        <dbReference type="ARBA" id="ARBA00022729"/>
    </source>
</evidence>
<evidence type="ECO:0000313" key="6">
    <source>
        <dbReference type="Ensembl" id="ENSNMLP00000039233.1"/>
    </source>
</evidence>
<feature type="compositionally biased region" description="Basic and acidic residues" evidence="2">
    <location>
        <begin position="292"/>
        <end position="320"/>
    </location>
</feature>
<dbReference type="AlphaFoldDB" id="A0A8C6UP82"/>
<protein>
    <recommendedName>
        <fullName evidence="8">Perforin 1.9</fullName>
    </recommendedName>
</protein>
<dbReference type="GO" id="GO:0051607">
    <property type="term" value="P:defense response to virus"/>
    <property type="evidence" value="ECO:0007669"/>
    <property type="project" value="TreeGrafter"/>
</dbReference>
<dbReference type="InterPro" id="IPR037300">
    <property type="entry name" value="Perforin-1_C2"/>
</dbReference>
<dbReference type="InterPro" id="IPR020864">
    <property type="entry name" value="MACPF"/>
</dbReference>
<evidence type="ECO:0000256" key="3">
    <source>
        <dbReference type="SAM" id="SignalP"/>
    </source>
</evidence>
<dbReference type="Proteomes" id="UP000694523">
    <property type="component" value="Unplaced"/>
</dbReference>
<evidence type="ECO:0000256" key="2">
    <source>
        <dbReference type="SAM" id="MobiDB-lite"/>
    </source>
</evidence>